<evidence type="ECO:0000256" key="1">
    <source>
        <dbReference type="SAM" id="Coils"/>
    </source>
</evidence>
<comment type="caution">
    <text evidence="2">The sequence shown here is derived from an EMBL/GenBank/DDBJ whole genome shotgun (WGS) entry which is preliminary data.</text>
</comment>
<evidence type="ECO:0000313" key="2">
    <source>
        <dbReference type="EMBL" id="MFC6385582.1"/>
    </source>
</evidence>
<dbReference type="PANTHER" id="PTHR41302:SF2">
    <property type="entry name" value="PRESPORE SPECIFIC TRANSCRIPTIONAL ACTIVATOR RSFA"/>
    <property type="match status" value="1"/>
</dbReference>
<dbReference type="EMBL" id="JBHSTQ010000002">
    <property type="protein sequence ID" value="MFC6385582.1"/>
    <property type="molecule type" value="Genomic_DNA"/>
</dbReference>
<dbReference type="PANTHER" id="PTHR41302">
    <property type="entry name" value="PRESPORE-SPECIFIC TRANSCRIPTIONAL REGULATOR RSFA-RELATED"/>
    <property type="match status" value="1"/>
</dbReference>
<dbReference type="Proteomes" id="UP001596267">
    <property type="component" value="Unassembled WGS sequence"/>
</dbReference>
<accession>A0ABW1WAM6</accession>
<organism evidence="2 3">
    <name type="scientific">Sporolactobacillus kofuensis</name>
    <dbReference type="NCBI Taxonomy" id="269672"/>
    <lineage>
        <taxon>Bacteria</taxon>
        <taxon>Bacillati</taxon>
        <taxon>Bacillota</taxon>
        <taxon>Bacilli</taxon>
        <taxon>Bacillales</taxon>
        <taxon>Sporolactobacillaceae</taxon>
        <taxon>Sporolactobacillus</taxon>
    </lineage>
</organism>
<dbReference type="InterPro" id="IPR014243">
    <property type="entry name" value="RsfA-like"/>
</dbReference>
<evidence type="ECO:0008006" key="4">
    <source>
        <dbReference type="Google" id="ProtNLM"/>
    </source>
</evidence>
<gene>
    <name evidence="2" type="ORF">ACFP7A_03115</name>
</gene>
<keyword evidence="1" id="KW-0175">Coiled coil</keyword>
<protein>
    <recommendedName>
        <fullName evidence="4">RsfA family transcriptional regulator</fullName>
    </recommendedName>
</protein>
<evidence type="ECO:0000313" key="3">
    <source>
        <dbReference type="Proteomes" id="UP001596267"/>
    </source>
</evidence>
<reference evidence="3" key="1">
    <citation type="journal article" date="2019" name="Int. J. Syst. Evol. Microbiol.">
        <title>The Global Catalogue of Microorganisms (GCM) 10K type strain sequencing project: providing services to taxonomists for standard genome sequencing and annotation.</title>
        <authorList>
            <consortium name="The Broad Institute Genomics Platform"/>
            <consortium name="The Broad Institute Genome Sequencing Center for Infectious Disease"/>
            <person name="Wu L."/>
            <person name="Ma J."/>
        </authorList>
    </citation>
    <scope>NUCLEOTIDE SEQUENCE [LARGE SCALE GENOMIC DNA]</scope>
    <source>
        <strain evidence="3">CCUG 42001</strain>
    </source>
</reference>
<name>A0ABW1WAM6_9BACL</name>
<proteinExistence type="predicted"/>
<dbReference type="RefSeq" id="WP_253051965.1">
    <property type="nucleotide sequence ID" value="NZ_JAMXWN010000001.1"/>
</dbReference>
<feature type="coiled-coil region" evidence="1">
    <location>
        <begin position="131"/>
        <end position="158"/>
    </location>
</feature>
<sequence>MPSKRQDAWTKAEDLTLADTILRHIRRGSTQLAGFTEAGGLLSRTPAACGFRWNSAVRKMFENELMEAKAIRKENKMGKKKGITLDEPKLLLSPKLYTSNSEAQPVISESMIDQMILFLNRLKQETASSGTKQADEQVKSLQSEKKLLDEAYQKLQNEYIGIKSNYESLLEVLKVVDQARKDIPHV</sequence>
<keyword evidence="3" id="KW-1185">Reference proteome</keyword>